<accession>A0A9D4V598</accession>
<feature type="coiled-coil region" evidence="1">
    <location>
        <begin position="59"/>
        <end position="86"/>
    </location>
</feature>
<comment type="caution">
    <text evidence="2">The sequence shown here is derived from an EMBL/GenBank/DDBJ whole genome shotgun (WGS) entry which is preliminary data.</text>
</comment>
<reference evidence="2 3" key="1">
    <citation type="submission" date="2021-01" db="EMBL/GenBank/DDBJ databases">
        <title>Adiantum capillus-veneris genome.</title>
        <authorList>
            <person name="Fang Y."/>
            <person name="Liao Q."/>
        </authorList>
    </citation>
    <scope>NUCLEOTIDE SEQUENCE [LARGE SCALE GENOMIC DNA]</scope>
    <source>
        <strain evidence="2">H3</strain>
        <tissue evidence="2">Leaf</tissue>
    </source>
</reference>
<organism evidence="2 3">
    <name type="scientific">Adiantum capillus-veneris</name>
    <name type="common">Maidenhair fern</name>
    <dbReference type="NCBI Taxonomy" id="13818"/>
    <lineage>
        <taxon>Eukaryota</taxon>
        <taxon>Viridiplantae</taxon>
        <taxon>Streptophyta</taxon>
        <taxon>Embryophyta</taxon>
        <taxon>Tracheophyta</taxon>
        <taxon>Polypodiopsida</taxon>
        <taxon>Polypodiidae</taxon>
        <taxon>Polypodiales</taxon>
        <taxon>Pteridineae</taxon>
        <taxon>Pteridaceae</taxon>
        <taxon>Vittarioideae</taxon>
        <taxon>Adiantum</taxon>
    </lineage>
</organism>
<name>A0A9D4V598_ADICA</name>
<sequence>MGPIKFSTIDEDSGSLGDLVYNMIESRHALAFSRCHEATRKLELHKADVHQDEDSNLVVDTLIGKLKNAKAALQKAEDNMDVVDAVHVEHLRNNVSRLSLTI</sequence>
<evidence type="ECO:0000313" key="2">
    <source>
        <dbReference type="EMBL" id="KAI5079819.1"/>
    </source>
</evidence>
<evidence type="ECO:0000313" key="3">
    <source>
        <dbReference type="Proteomes" id="UP000886520"/>
    </source>
</evidence>
<dbReference type="EMBL" id="JABFUD020000005">
    <property type="protein sequence ID" value="KAI5079819.1"/>
    <property type="molecule type" value="Genomic_DNA"/>
</dbReference>
<evidence type="ECO:0000256" key="1">
    <source>
        <dbReference type="SAM" id="Coils"/>
    </source>
</evidence>
<protein>
    <submittedName>
        <fullName evidence="2">Uncharacterized protein</fullName>
    </submittedName>
</protein>
<dbReference type="Proteomes" id="UP000886520">
    <property type="component" value="Chromosome 5"/>
</dbReference>
<keyword evidence="1" id="KW-0175">Coiled coil</keyword>
<dbReference type="AlphaFoldDB" id="A0A9D4V598"/>
<keyword evidence="3" id="KW-1185">Reference proteome</keyword>
<proteinExistence type="predicted"/>
<gene>
    <name evidence="2" type="ORF">GOP47_0005298</name>
</gene>